<feature type="binding site" evidence="3">
    <location>
        <position position="222"/>
    </location>
    <ligand>
        <name>NAD(+)</name>
        <dbReference type="ChEBI" id="CHEBI:57540"/>
    </ligand>
</feature>
<dbReference type="InterPro" id="IPR029035">
    <property type="entry name" value="DHS-like_NAD/FAD-binding_dom"/>
</dbReference>
<keyword evidence="3" id="KW-0479">Metal-binding</keyword>
<comment type="caution">
    <text evidence="3 4">Lacks conserved residue(s) required for the propagation of feature annotation.</text>
</comment>
<protein>
    <recommendedName>
        <fullName evidence="3">NAD-dependent protein deacylase</fullName>
        <ecNumber evidence="3">2.3.1.286</ecNumber>
    </recommendedName>
    <alternativeName>
        <fullName evidence="3">Regulatory protein SIR2 homolog</fullName>
    </alternativeName>
</protein>
<dbReference type="InterPro" id="IPR050134">
    <property type="entry name" value="NAD-dep_sirtuin_deacylases"/>
</dbReference>
<dbReference type="InterPro" id="IPR003000">
    <property type="entry name" value="Sirtuin"/>
</dbReference>
<dbReference type="Gene3D" id="3.40.50.1220">
    <property type="entry name" value="TPP-binding domain"/>
    <property type="match status" value="1"/>
</dbReference>
<keyword evidence="1 6" id="KW-0808">Transferase</keyword>
<dbReference type="EMBL" id="JAQSJE010000008">
    <property type="protein sequence ID" value="MDD0824422.1"/>
    <property type="molecule type" value="Genomic_DNA"/>
</dbReference>
<evidence type="ECO:0000256" key="3">
    <source>
        <dbReference type="HAMAP-Rule" id="MF_01121"/>
    </source>
</evidence>
<comment type="catalytic activity">
    <reaction evidence="3">
        <text>N(6)-succinyl-L-lysyl-[protein] + NAD(+) + H2O = 2''-O-succinyl-ADP-D-ribose + nicotinamide + L-lysyl-[protein]</text>
        <dbReference type="Rhea" id="RHEA:47668"/>
        <dbReference type="Rhea" id="RHEA-COMP:9752"/>
        <dbReference type="Rhea" id="RHEA-COMP:11877"/>
        <dbReference type="ChEBI" id="CHEBI:15377"/>
        <dbReference type="ChEBI" id="CHEBI:17154"/>
        <dbReference type="ChEBI" id="CHEBI:29969"/>
        <dbReference type="ChEBI" id="CHEBI:57540"/>
        <dbReference type="ChEBI" id="CHEBI:87830"/>
        <dbReference type="ChEBI" id="CHEBI:87832"/>
    </reaction>
</comment>
<dbReference type="EC" id="2.3.1.286" evidence="3"/>
<feature type="binding site" evidence="3">
    <location>
        <begin position="12"/>
        <end position="31"/>
    </location>
    <ligand>
        <name>NAD(+)</name>
        <dbReference type="ChEBI" id="CHEBI:57540"/>
    </ligand>
</feature>
<proteinExistence type="inferred from homology"/>
<keyword evidence="2 3" id="KW-0520">NAD</keyword>
<dbReference type="PANTHER" id="PTHR11085">
    <property type="entry name" value="NAD-DEPENDENT PROTEIN DEACYLASE SIRTUIN-5, MITOCHONDRIAL-RELATED"/>
    <property type="match status" value="1"/>
</dbReference>
<feature type="binding site" evidence="3">
    <location>
        <begin position="178"/>
        <end position="180"/>
    </location>
    <ligand>
        <name>NAD(+)</name>
        <dbReference type="ChEBI" id="CHEBI:57540"/>
    </ligand>
</feature>
<evidence type="ECO:0000313" key="7">
    <source>
        <dbReference type="Proteomes" id="UP001221909"/>
    </source>
</evidence>
<keyword evidence="7" id="KW-1185">Reference proteome</keyword>
<dbReference type="NCBIfam" id="NF001755">
    <property type="entry name" value="PRK00481.1-5"/>
    <property type="match status" value="1"/>
</dbReference>
<feature type="binding site" evidence="3">
    <location>
        <position position="119"/>
    </location>
    <ligand>
        <name>Zn(2+)</name>
        <dbReference type="ChEBI" id="CHEBI:29105"/>
    </ligand>
</feature>
<evidence type="ECO:0000256" key="4">
    <source>
        <dbReference type="PROSITE-ProRule" id="PRU00236"/>
    </source>
</evidence>
<dbReference type="PROSITE" id="PS50305">
    <property type="entry name" value="SIRTUIN"/>
    <property type="match status" value="1"/>
</dbReference>
<evidence type="ECO:0000256" key="1">
    <source>
        <dbReference type="ARBA" id="ARBA00022679"/>
    </source>
</evidence>
<dbReference type="InterPro" id="IPR026591">
    <property type="entry name" value="Sirtuin_cat_small_dom_sf"/>
</dbReference>
<feature type="active site" description="Proton acceptor" evidence="3">
    <location>
        <position position="111"/>
    </location>
</feature>
<keyword evidence="6" id="KW-0012">Acyltransferase</keyword>
<gene>
    <name evidence="3 6" type="primary">cobB</name>
    <name evidence="6" type="ORF">PTQ27_08100</name>
</gene>
<comment type="function">
    <text evidence="3">NAD-dependent lysine deacetylase and desuccinylase that specifically removes acetyl and succinyl groups on target proteins. Modulates the activities of several proteins which are inactive in their acylated form.</text>
</comment>
<dbReference type="SUPFAM" id="SSF52467">
    <property type="entry name" value="DHS-like NAD/FAD-binding domain"/>
    <property type="match status" value="1"/>
</dbReference>
<keyword evidence="3" id="KW-0963">Cytoplasm</keyword>
<feature type="domain" description="Deacetylase sirtuin-type" evidence="5">
    <location>
        <begin position="1"/>
        <end position="235"/>
    </location>
</feature>
<dbReference type="CDD" id="cd01412">
    <property type="entry name" value="SIRT5_Af1_CobB"/>
    <property type="match status" value="1"/>
</dbReference>
<comment type="domain">
    <text evidence="3">2 residues (Tyr-56 and Arg-59) present in a large hydrophobic pocket are probably involved in substrate specificity. They are important for desuccinylation activity, but dispensable for deacetylation activity.</text>
</comment>
<dbReference type="RefSeq" id="WP_273748064.1">
    <property type="nucleotide sequence ID" value="NZ_JAQSJE010000008.1"/>
</dbReference>
<accession>A0ABT5MU43</accession>
<feature type="binding site" evidence="3">
    <location>
        <begin position="204"/>
        <end position="206"/>
    </location>
    <ligand>
        <name>NAD(+)</name>
        <dbReference type="ChEBI" id="CHEBI:57540"/>
    </ligand>
</feature>
<evidence type="ECO:0000256" key="2">
    <source>
        <dbReference type="ARBA" id="ARBA00023027"/>
    </source>
</evidence>
<dbReference type="Pfam" id="PF02146">
    <property type="entry name" value="SIR2"/>
    <property type="match status" value="1"/>
</dbReference>
<sequence length="235" mass="26652">MKKDLKIVVLTGAGISAESGIRTFRAEDGLWENHRVEDVATPEGYKREPELVQRFYNERRRKLFDPEVQPNPAHIALAELEAKIGENLLIVTQNVDNLHERAGSKNVLHMHGELLKVRCPNRNKVYEWQGDVTDESRCTCCATAARLRPHIVWFGEMPLEMDRIYQALMECDIFVSIGTSGNVYPAAGFVQEANNWGAKTIELNLEPSKVKNSFQEARYGKASEIVPEFIKEILA</sequence>
<feature type="binding site" evidence="3">
    <location>
        <begin position="93"/>
        <end position="96"/>
    </location>
    <ligand>
        <name>NAD(+)</name>
        <dbReference type="ChEBI" id="CHEBI:57540"/>
    </ligand>
</feature>
<comment type="cofactor">
    <cofactor evidence="3">
        <name>Zn(2+)</name>
        <dbReference type="ChEBI" id="CHEBI:29105"/>
    </cofactor>
    <text evidence="3">Binds 1 zinc ion per subunit.</text>
</comment>
<dbReference type="InterPro" id="IPR027546">
    <property type="entry name" value="Sirtuin_class_III"/>
</dbReference>
<dbReference type="Gene3D" id="3.30.1600.10">
    <property type="entry name" value="SIR2/SIRT2 'Small Domain"/>
    <property type="match status" value="1"/>
</dbReference>
<dbReference type="Proteomes" id="UP001221909">
    <property type="component" value="Unassembled WGS sequence"/>
</dbReference>
<organism evidence="6 7">
    <name type="scientific">Mannheimia cairinae</name>
    <dbReference type="NCBI Taxonomy" id="3025936"/>
    <lineage>
        <taxon>Bacteria</taxon>
        <taxon>Pseudomonadati</taxon>
        <taxon>Pseudomonadota</taxon>
        <taxon>Gammaproteobacteria</taxon>
        <taxon>Pasteurellales</taxon>
        <taxon>Pasteurellaceae</taxon>
        <taxon>Mannheimia</taxon>
    </lineage>
</organism>
<dbReference type="GO" id="GO:0016746">
    <property type="term" value="F:acyltransferase activity"/>
    <property type="evidence" value="ECO:0007669"/>
    <property type="project" value="UniProtKB-KW"/>
</dbReference>
<comment type="catalytic activity">
    <reaction evidence="3">
        <text>N(6)-acetyl-L-lysyl-[protein] + NAD(+) + H2O = 2''-O-acetyl-ADP-D-ribose + nicotinamide + L-lysyl-[protein]</text>
        <dbReference type="Rhea" id="RHEA:43636"/>
        <dbReference type="Rhea" id="RHEA-COMP:9752"/>
        <dbReference type="Rhea" id="RHEA-COMP:10731"/>
        <dbReference type="ChEBI" id="CHEBI:15377"/>
        <dbReference type="ChEBI" id="CHEBI:17154"/>
        <dbReference type="ChEBI" id="CHEBI:29969"/>
        <dbReference type="ChEBI" id="CHEBI:57540"/>
        <dbReference type="ChEBI" id="CHEBI:61930"/>
        <dbReference type="ChEBI" id="CHEBI:83767"/>
        <dbReference type="EC" id="2.3.1.286"/>
    </reaction>
</comment>
<feature type="binding site" evidence="3">
    <location>
        <position position="59"/>
    </location>
    <ligand>
        <name>substrate</name>
    </ligand>
</feature>
<dbReference type="HAMAP" id="MF_01121">
    <property type="entry name" value="Sirtuin_ClassIII"/>
    <property type="match status" value="1"/>
</dbReference>
<dbReference type="PANTHER" id="PTHR11085:SF4">
    <property type="entry name" value="NAD-DEPENDENT PROTEIN DEACYLASE"/>
    <property type="match status" value="1"/>
</dbReference>
<name>A0ABT5MU43_9PAST</name>
<feature type="binding site" evidence="3">
    <location>
        <position position="56"/>
    </location>
    <ligand>
        <name>substrate</name>
    </ligand>
</feature>
<feature type="binding site" evidence="3">
    <location>
        <position position="138"/>
    </location>
    <ligand>
        <name>Zn(2+)</name>
        <dbReference type="ChEBI" id="CHEBI:29105"/>
    </ligand>
</feature>
<reference evidence="6 7" key="1">
    <citation type="submission" date="2023-02" db="EMBL/GenBank/DDBJ databases">
        <title>Mannheimia cairiniae sp. nov., a novel species of Mannheimia obtained from moscovy ducks (Cairina moschata) and reclassification of Mannheimia ovis as heterotypic synonym of Mannheimia pernigra.</title>
        <authorList>
            <person name="Christensen H."/>
        </authorList>
    </citation>
    <scope>NUCLEOTIDE SEQUENCE [LARGE SCALE GENOMIC DNA]</scope>
    <source>
        <strain evidence="6 7">AT1</strain>
    </source>
</reference>
<comment type="caution">
    <text evidence="6">The sequence shown here is derived from an EMBL/GenBank/DDBJ whole genome shotgun (WGS) entry which is preliminary data.</text>
</comment>
<comment type="similarity">
    <text evidence="3">Belongs to the sirtuin family. Class III subfamily.</text>
</comment>
<keyword evidence="3" id="KW-0862">Zinc</keyword>
<comment type="subcellular location">
    <subcellularLocation>
        <location evidence="3">Cytoplasm</location>
    </subcellularLocation>
</comment>
<evidence type="ECO:0000313" key="6">
    <source>
        <dbReference type="EMBL" id="MDD0824422.1"/>
    </source>
</evidence>
<dbReference type="InterPro" id="IPR026590">
    <property type="entry name" value="Ssirtuin_cat_dom"/>
</dbReference>
<evidence type="ECO:0000259" key="5">
    <source>
        <dbReference type="PROSITE" id="PS50305"/>
    </source>
</evidence>